<comment type="caution">
    <text evidence="1">The sequence shown here is derived from an EMBL/GenBank/DDBJ whole genome shotgun (WGS) entry which is preliminary data.</text>
</comment>
<evidence type="ECO:0000313" key="1">
    <source>
        <dbReference type="EMBL" id="KAI4304860.1"/>
    </source>
</evidence>
<accession>A0ACB9L5N2</accession>
<proteinExistence type="predicted"/>
<name>A0ACB9L5N2_9MYRT</name>
<reference evidence="2" key="1">
    <citation type="journal article" date="2023" name="Front. Plant Sci.">
        <title>Chromosomal-level genome assembly of Melastoma candidum provides insights into trichome evolution.</title>
        <authorList>
            <person name="Zhong Y."/>
            <person name="Wu W."/>
            <person name="Sun C."/>
            <person name="Zou P."/>
            <person name="Liu Y."/>
            <person name="Dai S."/>
            <person name="Zhou R."/>
        </authorList>
    </citation>
    <scope>NUCLEOTIDE SEQUENCE [LARGE SCALE GENOMIC DNA]</scope>
</reference>
<organism evidence="1 2">
    <name type="scientific">Melastoma candidum</name>
    <dbReference type="NCBI Taxonomy" id="119954"/>
    <lineage>
        <taxon>Eukaryota</taxon>
        <taxon>Viridiplantae</taxon>
        <taxon>Streptophyta</taxon>
        <taxon>Embryophyta</taxon>
        <taxon>Tracheophyta</taxon>
        <taxon>Spermatophyta</taxon>
        <taxon>Magnoliopsida</taxon>
        <taxon>eudicotyledons</taxon>
        <taxon>Gunneridae</taxon>
        <taxon>Pentapetalae</taxon>
        <taxon>rosids</taxon>
        <taxon>malvids</taxon>
        <taxon>Myrtales</taxon>
        <taxon>Melastomataceae</taxon>
        <taxon>Melastomatoideae</taxon>
        <taxon>Melastomateae</taxon>
        <taxon>Melastoma</taxon>
    </lineage>
</organism>
<sequence length="253" mass="27762">MMLDCCCCSHLGDRICAFLHDYDRLQSLAVSLIYLQIACALVGSLAASYNGVLLINLSIALFALVAIVSSSQTLGRTYVVLLVCAMLLDVSWFILFSHDIWVISSDHYGVFYIFSVKLALVMEIIGFSVRLISSLLWIQMYRLGISNVDIAYPSIQDDDLRNNLLSPTTTTNPDEVLTGSIYDPVSYSSLFEDGQVIERLNRIHQTASGEGFTPSPSGNSQSKPSPGRFFQAVKVDISKAKLPGSQISKTNSV</sequence>
<keyword evidence="2" id="KW-1185">Reference proteome</keyword>
<dbReference type="Proteomes" id="UP001057402">
    <property type="component" value="Chromosome 12"/>
</dbReference>
<gene>
    <name evidence="1" type="ORF">MLD38_040322</name>
</gene>
<protein>
    <submittedName>
        <fullName evidence="1">Uncharacterized protein</fullName>
    </submittedName>
</protein>
<dbReference type="EMBL" id="CM042891">
    <property type="protein sequence ID" value="KAI4304860.1"/>
    <property type="molecule type" value="Genomic_DNA"/>
</dbReference>
<evidence type="ECO:0000313" key="2">
    <source>
        <dbReference type="Proteomes" id="UP001057402"/>
    </source>
</evidence>